<accession>A0AA38IAH8</accession>
<dbReference type="Proteomes" id="UP001168821">
    <property type="component" value="Unassembled WGS sequence"/>
</dbReference>
<evidence type="ECO:0000256" key="2">
    <source>
        <dbReference type="ARBA" id="ARBA00010982"/>
    </source>
</evidence>
<evidence type="ECO:0000259" key="7">
    <source>
        <dbReference type="Pfam" id="PF00108"/>
    </source>
</evidence>
<dbReference type="InterPro" id="IPR016039">
    <property type="entry name" value="Thiolase-like"/>
</dbReference>
<evidence type="ECO:0008006" key="11">
    <source>
        <dbReference type="Google" id="ProtNLM"/>
    </source>
</evidence>
<evidence type="ECO:0000313" key="9">
    <source>
        <dbReference type="EMBL" id="KAJ3654148.1"/>
    </source>
</evidence>
<gene>
    <name evidence="9" type="ORF">Zmor_013359</name>
</gene>
<dbReference type="Pfam" id="PF02803">
    <property type="entry name" value="Thiolase_C"/>
    <property type="match status" value="1"/>
</dbReference>
<dbReference type="AlphaFoldDB" id="A0AA38IAH8"/>
<dbReference type="PROSITE" id="PS00098">
    <property type="entry name" value="THIOLASE_1"/>
    <property type="match status" value="1"/>
</dbReference>
<dbReference type="Pfam" id="PF00108">
    <property type="entry name" value="Thiolase_N"/>
    <property type="match status" value="1"/>
</dbReference>
<dbReference type="FunFam" id="3.40.47.10:FF:000010">
    <property type="entry name" value="Acetyl-CoA acetyltransferase (Thiolase)"/>
    <property type="match status" value="1"/>
</dbReference>
<keyword evidence="3 6" id="KW-0808">Transferase</keyword>
<dbReference type="Gene3D" id="3.40.47.10">
    <property type="match status" value="2"/>
</dbReference>
<feature type="domain" description="Thiolase C-terminal" evidence="8">
    <location>
        <begin position="267"/>
        <end position="388"/>
    </location>
</feature>
<feature type="active site" description="Proton acceptor" evidence="5">
    <location>
        <position position="376"/>
    </location>
</feature>
<dbReference type="PROSITE" id="PS00099">
    <property type="entry name" value="THIOLASE_3"/>
    <property type="match status" value="1"/>
</dbReference>
<dbReference type="InterPro" id="IPR020610">
    <property type="entry name" value="Thiolase_AS"/>
</dbReference>
<evidence type="ECO:0000256" key="6">
    <source>
        <dbReference type="RuleBase" id="RU003557"/>
    </source>
</evidence>
<dbReference type="PANTHER" id="PTHR18919:SF107">
    <property type="entry name" value="ACETYL-COA ACETYLTRANSFERASE, CYTOSOLIC"/>
    <property type="match status" value="1"/>
</dbReference>
<comment type="similarity">
    <text evidence="2 6">Belongs to the thiolase-like superfamily. Thiolase family.</text>
</comment>
<organism evidence="9 10">
    <name type="scientific">Zophobas morio</name>
    <dbReference type="NCBI Taxonomy" id="2755281"/>
    <lineage>
        <taxon>Eukaryota</taxon>
        <taxon>Metazoa</taxon>
        <taxon>Ecdysozoa</taxon>
        <taxon>Arthropoda</taxon>
        <taxon>Hexapoda</taxon>
        <taxon>Insecta</taxon>
        <taxon>Pterygota</taxon>
        <taxon>Neoptera</taxon>
        <taxon>Endopterygota</taxon>
        <taxon>Coleoptera</taxon>
        <taxon>Polyphaga</taxon>
        <taxon>Cucujiformia</taxon>
        <taxon>Tenebrionidae</taxon>
        <taxon>Zophobas</taxon>
    </lineage>
</organism>
<dbReference type="InterPro" id="IPR020616">
    <property type="entry name" value="Thiolase_N"/>
</dbReference>
<feature type="active site" description="Acyl-thioester intermediate" evidence="5">
    <location>
        <position position="90"/>
    </location>
</feature>
<dbReference type="InterPro" id="IPR020615">
    <property type="entry name" value="Thiolase_acyl_enz_int_AS"/>
</dbReference>
<proteinExistence type="inferred from homology"/>
<dbReference type="InterPro" id="IPR002155">
    <property type="entry name" value="Thiolase"/>
</dbReference>
<dbReference type="PIRSF" id="PIRSF000429">
    <property type="entry name" value="Ac-CoA_Ac_transf"/>
    <property type="match status" value="1"/>
</dbReference>
<dbReference type="GO" id="GO:0003988">
    <property type="term" value="F:acetyl-CoA C-acyltransferase activity"/>
    <property type="evidence" value="ECO:0007669"/>
    <property type="project" value="UniProtKB-ARBA"/>
</dbReference>
<dbReference type="CDD" id="cd00751">
    <property type="entry name" value="thiolase"/>
    <property type="match status" value="1"/>
</dbReference>
<dbReference type="EMBL" id="JALNTZ010000004">
    <property type="protein sequence ID" value="KAJ3654148.1"/>
    <property type="molecule type" value="Genomic_DNA"/>
</dbReference>
<protein>
    <recommendedName>
        <fullName evidence="11">Acetyl-CoA acetyltransferase, cytosolic</fullName>
    </recommendedName>
</protein>
<evidence type="ECO:0000256" key="3">
    <source>
        <dbReference type="ARBA" id="ARBA00022679"/>
    </source>
</evidence>
<evidence type="ECO:0000256" key="5">
    <source>
        <dbReference type="PIRSR" id="PIRSR000429-1"/>
    </source>
</evidence>
<sequence>MCSNQVYILSGCRTAIGNFQGQFDKTPAAVLGSVVISEALKRAAISPQDVDQVIMGQILTTGQGQNPARQASVGAHIPYSVPAYSINMLCGSGLKSVCLAYQAIRNKDNEIVVVGGQENMSRAPHCAYIRGNRFGGVDFNDTVITDGLTDAYHNVHMGKTAEYLAKEYKITREAQDKFALESQRKAQFAIQEGHFKKEIVGVVDAKTGKILDRDEFPKGDTSLEGLARLRPAFDANGSVTAGTSSGINDGAAALVLCSENQVQLRHLQPLAKVVAFAEVGIDPMSMGLGPIEAVKKVLAKTGWSKEDVDLYELNEAFAVQSILVIESLQVDERKVNISGGAIALGHPIGASGARVLVTLIHNLQRLGKRKGIASLCIGGGMGIAMAIEMC</sequence>
<reference evidence="9" key="1">
    <citation type="journal article" date="2023" name="G3 (Bethesda)">
        <title>Whole genome assemblies of Zophobas morio and Tenebrio molitor.</title>
        <authorList>
            <person name="Kaur S."/>
            <person name="Stinson S.A."/>
            <person name="diCenzo G.C."/>
        </authorList>
    </citation>
    <scope>NUCLEOTIDE SEQUENCE</scope>
    <source>
        <strain evidence="9">QUZm001</strain>
    </source>
</reference>
<dbReference type="InterPro" id="IPR020617">
    <property type="entry name" value="Thiolase_C"/>
</dbReference>
<feature type="active site" description="Proton acceptor" evidence="5">
    <location>
        <position position="346"/>
    </location>
</feature>
<name>A0AA38IAH8_9CUCU</name>
<dbReference type="SUPFAM" id="SSF53901">
    <property type="entry name" value="Thiolase-like"/>
    <property type="match status" value="2"/>
</dbReference>
<keyword evidence="10" id="KW-1185">Reference proteome</keyword>
<dbReference type="InterPro" id="IPR020613">
    <property type="entry name" value="Thiolase_CS"/>
</dbReference>
<feature type="domain" description="Thiolase N-terminal" evidence="7">
    <location>
        <begin position="6"/>
        <end position="259"/>
    </location>
</feature>
<dbReference type="PROSITE" id="PS00737">
    <property type="entry name" value="THIOLASE_2"/>
    <property type="match status" value="1"/>
</dbReference>
<evidence type="ECO:0000256" key="4">
    <source>
        <dbReference type="ARBA" id="ARBA00023315"/>
    </source>
</evidence>
<comment type="caution">
    <text evidence="9">The sequence shown here is derived from an EMBL/GenBank/DDBJ whole genome shotgun (WGS) entry which is preliminary data.</text>
</comment>
<keyword evidence="4 6" id="KW-0012">Acyltransferase</keyword>
<comment type="pathway">
    <text evidence="1">Lipid metabolism.</text>
</comment>
<dbReference type="PANTHER" id="PTHR18919">
    <property type="entry name" value="ACETYL-COA C-ACYLTRANSFERASE"/>
    <property type="match status" value="1"/>
</dbReference>
<evidence type="ECO:0000256" key="1">
    <source>
        <dbReference type="ARBA" id="ARBA00005189"/>
    </source>
</evidence>
<evidence type="ECO:0000259" key="8">
    <source>
        <dbReference type="Pfam" id="PF02803"/>
    </source>
</evidence>
<dbReference type="NCBIfam" id="TIGR01930">
    <property type="entry name" value="AcCoA-C-Actrans"/>
    <property type="match status" value="1"/>
</dbReference>
<evidence type="ECO:0000313" key="10">
    <source>
        <dbReference type="Proteomes" id="UP001168821"/>
    </source>
</evidence>